<dbReference type="OrthoDB" id="7268940at2"/>
<protein>
    <submittedName>
        <fullName evidence="8">RNA polymerase subunit sigma-24</fullName>
    </submittedName>
</protein>
<proteinExistence type="inferred from homology"/>
<sequence length="192" mass="21893">MPATSDMIDWLATHVLEHEADVRAWLRRSSFNGIDADDIVQETYCRLSMLKEVDSIHNPRAYFFTVARSIVLEAMRRSRVVRIDALADLSTLDIADPSPSVERIVSGRQDVARLQTLIAALPQRCAQIFTLRKVHGLSQREVAQKLNLSENVIEKQTARGLRLLLQAITDANEDRREAPKPQDDDRRSLRQH</sequence>
<dbReference type="Gene3D" id="1.10.1740.10">
    <property type="match status" value="1"/>
</dbReference>
<evidence type="ECO:0000256" key="2">
    <source>
        <dbReference type="ARBA" id="ARBA00023015"/>
    </source>
</evidence>
<accession>A0A2T5G1W9</accession>
<dbReference type="GO" id="GO:0003677">
    <property type="term" value="F:DNA binding"/>
    <property type="evidence" value="ECO:0007669"/>
    <property type="project" value="InterPro"/>
</dbReference>
<dbReference type="GO" id="GO:0016987">
    <property type="term" value="F:sigma factor activity"/>
    <property type="evidence" value="ECO:0007669"/>
    <property type="project" value="UniProtKB-KW"/>
</dbReference>
<keyword evidence="2" id="KW-0805">Transcription regulation</keyword>
<dbReference type="InterPro" id="IPR039425">
    <property type="entry name" value="RNA_pol_sigma-70-like"/>
</dbReference>
<reference evidence="8 9" key="1">
    <citation type="submission" date="2017-09" db="EMBL/GenBank/DDBJ databases">
        <title>Sphingomonas panjinensis sp.nov., isolated from oil-contaminated soil.</title>
        <authorList>
            <person name="Wang L."/>
            <person name="Chen L."/>
        </authorList>
    </citation>
    <scope>NUCLEOTIDE SEQUENCE [LARGE SCALE GENOMIC DNA]</scope>
    <source>
        <strain evidence="8 9">FW-11</strain>
    </source>
</reference>
<dbReference type="AlphaFoldDB" id="A0A2T5G1W9"/>
<dbReference type="Pfam" id="PF08281">
    <property type="entry name" value="Sigma70_r4_2"/>
    <property type="match status" value="1"/>
</dbReference>
<organism evidence="8 9">
    <name type="scientific">Sphingomonas oleivorans</name>
    <dbReference type="NCBI Taxonomy" id="1735121"/>
    <lineage>
        <taxon>Bacteria</taxon>
        <taxon>Pseudomonadati</taxon>
        <taxon>Pseudomonadota</taxon>
        <taxon>Alphaproteobacteria</taxon>
        <taxon>Sphingomonadales</taxon>
        <taxon>Sphingomonadaceae</taxon>
        <taxon>Sphingomonas</taxon>
    </lineage>
</organism>
<dbReference type="PANTHER" id="PTHR43133:SF63">
    <property type="entry name" value="RNA POLYMERASE SIGMA FACTOR FECI-RELATED"/>
    <property type="match status" value="1"/>
</dbReference>
<dbReference type="SUPFAM" id="SSF88659">
    <property type="entry name" value="Sigma3 and sigma4 domains of RNA polymerase sigma factors"/>
    <property type="match status" value="1"/>
</dbReference>
<dbReference type="Gene3D" id="1.10.10.10">
    <property type="entry name" value="Winged helix-like DNA-binding domain superfamily/Winged helix DNA-binding domain"/>
    <property type="match status" value="1"/>
</dbReference>
<keyword evidence="4" id="KW-0804">Transcription</keyword>
<dbReference type="InterPro" id="IPR013324">
    <property type="entry name" value="RNA_pol_sigma_r3/r4-like"/>
</dbReference>
<evidence type="ECO:0000259" key="7">
    <source>
        <dbReference type="Pfam" id="PF08281"/>
    </source>
</evidence>
<feature type="domain" description="RNA polymerase sigma factor 70 region 4 type 2" evidence="7">
    <location>
        <begin position="113"/>
        <end position="164"/>
    </location>
</feature>
<dbReference type="InterPro" id="IPR014284">
    <property type="entry name" value="RNA_pol_sigma-70_dom"/>
</dbReference>
<dbReference type="InterPro" id="IPR013249">
    <property type="entry name" value="RNA_pol_sigma70_r4_t2"/>
</dbReference>
<name>A0A2T5G1W9_9SPHN</name>
<dbReference type="InterPro" id="IPR007627">
    <property type="entry name" value="RNA_pol_sigma70_r2"/>
</dbReference>
<dbReference type="Proteomes" id="UP000244162">
    <property type="component" value="Unassembled WGS sequence"/>
</dbReference>
<comment type="caution">
    <text evidence="8">The sequence shown here is derived from an EMBL/GenBank/DDBJ whole genome shotgun (WGS) entry which is preliminary data.</text>
</comment>
<evidence type="ECO:0000256" key="3">
    <source>
        <dbReference type="ARBA" id="ARBA00023082"/>
    </source>
</evidence>
<evidence type="ECO:0000313" key="8">
    <source>
        <dbReference type="EMBL" id="PTQ13128.1"/>
    </source>
</evidence>
<dbReference type="PANTHER" id="PTHR43133">
    <property type="entry name" value="RNA POLYMERASE ECF-TYPE SIGMA FACTO"/>
    <property type="match status" value="1"/>
</dbReference>
<evidence type="ECO:0000256" key="4">
    <source>
        <dbReference type="ARBA" id="ARBA00023163"/>
    </source>
</evidence>
<gene>
    <name evidence="8" type="ORF">CLG96_03080</name>
</gene>
<comment type="similarity">
    <text evidence="1">Belongs to the sigma-70 factor family. ECF subfamily.</text>
</comment>
<feature type="domain" description="RNA polymerase sigma-70 region 2" evidence="6">
    <location>
        <begin position="16"/>
        <end position="79"/>
    </location>
</feature>
<dbReference type="InterPro" id="IPR013325">
    <property type="entry name" value="RNA_pol_sigma_r2"/>
</dbReference>
<evidence type="ECO:0000256" key="1">
    <source>
        <dbReference type="ARBA" id="ARBA00010641"/>
    </source>
</evidence>
<keyword evidence="3" id="KW-0731">Sigma factor</keyword>
<feature type="region of interest" description="Disordered" evidence="5">
    <location>
        <begin position="172"/>
        <end position="192"/>
    </location>
</feature>
<dbReference type="InterPro" id="IPR036388">
    <property type="entry name" value="WH-like_DNA-bd_sf"/>
</dbReference>
<evidence type="ECO:0000259" key="6">
    <source>
        <dbReference type="Pfam" id="PF04542"/>
    </source>
</evidence>
<dbReference type="NCBIfam" id="TIGR02937">
    <property type="entry name" value="sigma70-ECF"/>
    <property type="match status" value="1"/>
</dbReference>
<keyword evidence="9" id="KW-1185">Reference proteome</keyword>
<dbReference type="Pfam" id="PF04542">
    <property type="entry name" value="Sigma70_r2"/>
    <property type="match status" value="1"/>
</dbReference>
<evidence type="ECO:0000313" key="9">
    <source>
        <dbReference type="Proteomes" id="UP000244162"/>
    </source>
</evidence>
<evidence type="ECO:0000256" key="5">
    <source>
        <dbReference type="SAM" id="MobiDB-lite"/>
    </source>
</evidence>
<dbReference type="GO" id="GO:0006352">
    <property type="term" value="P:DNA-templated transcription initiation"/>
    <property type="evidence" value="ECO:0007669"/>
    <property type="project" value="InterPro"/>
</dbReference>
<dbReference type="EMBL" id="NWBU01000004">
    <property type="protein sequence ID" value="PTQ13128.1"/>
    <property type="molecule type" value="Genomic_DNA"/>
</dbReference>
<dbReference type="SUPFAM" id="SSF88946">
    <property type="entry name" value="Sigma2 domain of RNA polymerase sigma factors"/>
    <property type="match status" value="1"/>
</dbReference>